<dbReference type="InterPro" id="IPR007757">
    <property type="entry name" value="MT-A70-like"/>
</dbReference>
<name>A0A8S1NF29_PARPR</name>
<evidence type="ECO:0000256" key="3">
    <source>
        <dbReference type="ARBA" id="ARBA00022833"/>
    </source>
</evidence>
<keyword evidence="3" id="KW-0862">Zinc</keyword>
<dbReference type="EMBL" id="CAJJDM010000083">
    <property type="protein sequence ID" value="CAD8088083.1"/>
    <property type="molecule type" value="Genomic_DNA"/>
</dbReference>
<dbReference type="GO" id="GO:0032259">
    <property type="term" value="P:methylation"/>
    <property type="evidence" value="ECO:0007669"/>
    <property type="project" value="InterPro"/>
</dbReference>
<evidence type="ECO:0000256" key="6">
    <source>
        <dbReference type="SAM" id="MobiDB-lite"/>
    </source>
</evidence>
<evidence type="ECO:0000256" key="2">
    <source>
        <dbReference type="ARBA" id="ARBA00022771"/>
    </source>
</evidence>
<keyword evidence="9" id="KW-1185">Reference proteome</keyword>
<dbReference type="Pfam" id="PF05063">
    <property type="entry name" value="MT-A70"/>
    <property type="match status" value="1"/>
</dbReference>
<dbReference type="AlphaFoldDB" id="A0A8S1NF29"/>
<sequence>MTDQEKSSDVRLIQDGLKNVQKQKTGLKQINLDNLVYNKRERKQTGGSTIQAIPQIQQKKVIQNKQSYKKKNVELQTPPREEVQQVQEPTLIKQQTISYQQLVFESDNSSDFDPKIKAKKSKKFKRTHKRLDIEDSSDEEQYKRRLILKRVNKIFKKSYEQKQILAQGSEQENLVKELFKNVYVKIFQDIPISAAELKQLSNPNPEYSTGQISEGKQQDEEMKPEEEQIRILTEDGTDFETKRNLKLLGIENQEILSKLGEVKSYINCDIRYFNLDFLVEKVGGFDVVLMDPPWRIKGGQQNDSSFMFTNSKFSLDYNTMSNQEIMDIKIEKLSKKGFLFLWILNTQLNIAYEMASKWGYEIVDQIIWVKLNPQGNNVYLSTGYYFMHSFEICLVGYKCPPGEHVEYHSKISNNIIFSPVRNKSQKPIEMYEIIELMMPGAKKVEIFARNNNLRHGWFSIGNQLGETYQKWLVQISCNICSIALQPGICRYKSKKIANFDICQECYNKKINEGELNENEMFFLANKAEEEVLHQYHQCNRCDQNPIWGPRFECITCDNYDCCEACFDILLQSGDSTHKDHDFKVIELPTFAEGIPCHDAKCNGCFQKPILGVQFICKQCTNFSLCQNCFFSRSQSELNGPRHKADHRFEPIYEVQNFSKKTYKCQGCELEKGGCVYKCENCFGFYFCEECYAFKKDDWKCYVATSHKNYHTFIKI</sequence>
<keyword evidence="1" id="KW-0479">Metal-binding</keyword>
<dbReference type="FunFam" id="3.40.50.150:FF:000426">
    <property type="entry name" value="Putative N6-adenosine-methyltransferase"/>
    <property type="match status" value="1"/>
</dbReference>
<evidence type="ECO:0000256" key="4">
    <source>
        <dbReference type="PROSITE-ProRule" id="PRU00228"/>
    </source>
</evidence>
<dbReference type="Proteomes" id="UP000688137">
    <property type="component" value="Unassembled WGS sequence"/>
</dbReference>
<dbReference type="PANTHER" id="PTHR12829:SF2">
    <property type="entry name" value="N6-ADENOSINE-METHYLTRANSFERASE MT-A70-LIKE"/>
    <property type="match status" value="1"/>
</dbReference>
<accession>A0A8S1NF29</accession>
<dbReference type="GO" id="GO:0008270">
    <property type="term" value="F:zinc ion binding"/>
    <property type="evidence" value="ECO:0007669"/>
    <property type="project" value="UniProtKB-KW"/>
</dbReference>
<feature type="domain" description="ZZ-type" evidence="7">
    <location>
        <begin position="596"/>
        <end position="656"/>
    </location>
</feature>
<dbReference type="InterPro" id="IPR002052">
    <property type="entry name" value="DNA_methylase_N6_adenine_CS"/>
</dbReference>
<dbReference type="CDD" id="cd02249">
    <property type="entry name" value="ZZ"/>
    <property type="match status" value="2"/>
</dbReference>
<dbReference type="PROSITE" id="PS01357">
    <property type="entry name" value="ZF_ZZ_1"/>
    <property type="match status" value="1"/>
</dbReference>
<dbReference type="GO" id="GO:0008168">
    <property type="term" value="F:methyltransferase activity"/>
    <property type="evidence" value="ECO:0007669"/>
    <property type="project" value="InterPro"/>
</dbReference>
<gene>
    <name evidence="8" type="ORF">PPRIM_AZ9-3.1.T0800078</name>
</gene>
<proteinExistence type="inferred from homology"/>
<reference evidence="8" key="1">
    <citation type="submission" date="2021-01" db="EMBL/GenBank/DDBJ databases">
        <authorList>
            <consortium name="Genoscope - CEA"/>
            <person name="William W."/>
        </authorList>
    </citation>
    <scope>NUCLEOTIDE SEQUENCE</scope>
</reference>
<comment type="similarity">
    <text evidence="5">Belongs to the MT-A70-like family.</text>
</comment>
<evidence type="ECO:0000256" key="5">
    <source>
        <dbReference type="PROSITE-ProRule" id="PRU00489"/>
    </source>
</evidence>
<dbReference type="GO" id="GO:0003676">
    <property type="term" value="F:nucleic acid binding"/>
    <property type="evidence" value="ECO:0007669"/>
    <property type="project" value="InterPro"/>
</dbReference>
<organism evidence="8 9">
    <name type="scientific">Paramecium primaurelia</name>
    <dbReference type="NCBI Taxonomy" id="5886"/>
    <lineage>
        <taxon>Eukaryota</taxon>
        <taxon>Sar</taxon>
        <taxon>Alveolata</taxon>
        <taxon>Ciliophora</taxon>
        <taxon>Intramacronucleata</taxon>
        <taxon>Oligohymenophorea</taxon>
        <taxon>Peniculida</taxon>
        <taxon>Parameciidae</taxon>
        <taxon>Paramecium</taxon>
    </lineage>
</organism>
<dbReference type="PROSITE" id="PS51143">
    <property type="entry name" value="MT_A70"/>
    <property type="match status" value="1"/>
</dbReference>
<dbReference type="GO" id="GO:0005634">
    <property type="term" value="C:nucleus"/>
    <property type="evidence" value="ECO:0007669"/>
    <property type="project" value="TreeGrafter"/>
</dbReference>
<dbReference type="PROSITE" id="PS50135">
    <property type="entry name" value="ZF_ZZ_2"/>
    <property type="match status" value="2"/>
</dbReference>
<evidence type="ECO:0000256" key="1">
    <source>
        <dbReference type="ARBA" id="ARBA00022723"/>
    </source>
</evidence>
<comment type="caution">
    <text evidence="8">The sequence shown here is derived from an EMBL/GenBank/DDBJ whole genome shotgun (WGS) entry which is preliminary data.</text>
</comment>
<dbReference type="GO" id="GO:0036396">
    <property type="term" value="C:RNA N6-methyladenosine methyltransferase complex"/>
    <property type="evidence" value="ECO:0007669"/>
    <property type="project" value="TreeGrafter"/>
</dbReference>
<dbReference type="Pfam" id="PF00569">
    <property type="entry name" value="ZZ"/>
    <property type="match status" value="3"/>
</dbReference>
<feature type="domain" description="ZZ-type" evidence="7">
    <location>
        <begin position="533"/>
        <end position="590"/>
    </location>
</feature>
<dbReference type="FunFam" id="3.30.60.90:FF:000029">
    <property type="entry name" value="Putative N6-adenosine-methyltransferase with ZZ-type zinc-binding domains"/>
    <property type="match status" value="1"/>
</dbReference>
<dbReference type="SMART" id="SM00291">
    <property type="entry name" value="ZnF_ZZ"/>
    <property type="match status" value="4"/>
</dbReference>
<evidence type="ECO:0000313" key="8">
    <source>
        <dbReference type="EMBL" id="CAD8088083.1"/>
    </source>
</evidence>
<feature type="compositionally biased region" description="Polar residues" evidence="6">
    <location>
        <begin position="200"/>
        <end position="215"/>
    </location>
</feature>
<dbReference type="OMA" id="CEECYAF"/>
<evidence type="ECO:0000259" key="7">
    <source>
        <dbReference type="PROSITE" id="PS50135"/>
    </source>
</evidence>
<feature type="region of interest" description="Disordered" evidence="6">
    <location>
        <begin position="200"/>
        <end position="222"/>
    </location>
</feature>
<dbReference type="PANTHER" id="PTHR12829">
    <property type="entry name" value="N6-ADENOSINE-METHYLTRANSFERASE"/>
    <property type="match status" value="1"/>
</dbReference>
<dbReference type="InterPro" id="IPR000433">
    <property type="entry name" value="Znf_ZZ"/>
</dbReference>
<protein>
    <recommendedName>
        <fullName evidence="7">ZZ-type domain-containing protein</fullName>
    </recommendedName>
</protein>
<evidence type="ECO:0000313" key="9">
    <source>
        <dbReference type="Proteomes" id="UP000688137"/>
    </source>
</evidence>
<dbReference type="PROSITE" id="PS00092">
    <property type="entry name" value="N6_MTASE"/>
    <property type="match status" value="1"/>
</dbReference>
<keyword evidence="2 4" id="KW-0863">Zinc-finger</keyword>